<reference evidence="1" key="1">
    <citation type="journal article" date="2020" name="G3 (Bethesda)">
        <title>High-Quality Assemblies for Three Invasive Social Wasps from the &lt;i&gt;Vespula&lt;/i&gt; Genus.</title>
        <authorList>
            <person name="Harrop T.W.R."/>
            <person name="Guhlin J."/>
            <person name="McLaughlin G.M."/>
            <person name="Permina E."/>
            <person name="Stockwell P."/>
            <person name="Gilligan J."/>
            <person name="Le Lec M.F."/>
            <person name="Gruber M.A.M."/>
            <person name="Quinn O."/>
            <person name="Lovegrove M."/>
            <person name="Duncan E.J."/>
            <person name="Remnant E.J."/>
            <person name="Van Eeckhoven J."/>
            <person name="Graham B."/>
            <person name="Knapp R.A."/>
            <person name="Langford K.W."/>
            <person name="Kronenberg Z."/>
            <person name="Press M.O."/>
            <person name="Eacker S.M."/>
            <person name="Wilson-Rankin E.E."/>
            <person name="Purcell J."/>
            <person name="Lester P.J."/>
            <person name="Dearden P.K."/>
        </authorList>
    </citation>
    <scope>NUCLEOTIDE SEQUENCE</scope>
    <source>
        <strain evidence="1">Linc-1</strain>
    </source>
</reference>
<dbReference type="AlphaFoldDB" id="A0A834N083"/>
<sequence>MFLTSSYYTVESTLNRSNSDKKLEYHQIATARGSRMLADEKRVERESKVGCNTPASRYLITDIASAFAALLCSHHRLLSPLSVLFFVLNKCLHRVATNR</sequence>
<proteinExistence type="predicted"/>
<evidence type="ECO:0000313" key="2">
    <source>
        <dbReference type="Proteomes" id="UP000617340"/>
    </source>
</evidence>
<protein>
    <submittedName>
        <fullName evidence="1">Uncharacterized protein</fullName>
    </submittedName>
</protein>
<dbReference type="EMBL" id="JACSDZ010000011">
    <property type="protein sequence ID" value="KAF7391920.1"/>
    <property type="molecule type" value="Genomic_DNA"/>
</dbReference>
<gene>
    <name evidence="1" type="ORF">HZH68_011463</name>
</gene>
<accession>A0A834N083</accession>
<organism evidence="1 2">
    <name type="scientific">Vespula germanica</name>
    <name type="common">German yellow jacket</name>
    <name type="synonym">Paravespula germanica</name>
    <dbReference type="NCBI Taxonomy" id="30212"/>
    <lineage>
        <taxon>Eukaryota</taxon>
        <taxon>Metazoa</taxon>
        <taxon>Ecdysozoa</taxon>
        <taxon>Arthropoda</taxon>
        <taxon>Hexapoda</taxon>
        <taxon>Insecta</taxon>
        <taxon>Pterygota</taxon>
        <taxon>Neoptera</taxon>
        <taxon>Endopterygota</taxon>
        <taxon>Hymenoptera</taxon>
        <taxon>Apocrita</taxon>
        <taxon>Aculeata</taxon>
        <taxon>Vespoidea</taxon>
        <taxon>Vespidae</taxon>
        <taxon>Vespinae</taxon>
        <taxon>Vespula</taxon>
    </lineage>
</organism>
<evidence type="ECO:0000313" key="1">
    <source>
        <dbReference type="EMBL" id="KAF7391920.1"/>
    </source>
</evidence>
<dbReference type="Proteomes" id="UP000617340">
    <property type="component" value="Unassembled WGS sequence"/>
</dbReference>
<comment type="caution">
    <text evidence="1">The sequence shown here is derived from an EMBL/GenBank/DDBJ whole genome shotgun (WGS) entry which is preliminary data.</text>
</comment>
<name>A0A834N083_VESGE</name>
<keyword evidence="2" id="KW-1185">Reference proteome</keyword>